<evidence type="ECO:0000256" key="3">
    <source>
        <dbReference type="ARBA" id="ARBA00022475"/>
    </source>
</evidence>
<feature type="transmembrane region" description="Helical" evidence="7">
    <location>
        <begin position="154"/>
        <end position="170"/>
    </location>
</feature>
<dbReference type="PANTHER" id="PTHR30151:SF20">
    <property type="entry name" value="ABC TRANSPORTER PERMEASE PROTEIN HI_0355-RELATED"/>
    <property type="match status" value="1"/>
</dbReference>
<dbReference type="PANTHER" id="PTHR30151">
    <property type="entry name" value="ALKANE SULFONATE ABC TRANSPORTER-RELATED, MEMBRANE SUBUNIT"/>
    <property type="match status" value="1"/>
</dbReference>
<evidence type="ECO:0000256" key="2">
    <source>
        <dbReference type="ARBA" id="ARBA00022448"/>
    </source>
</evidence>
<evidence type="ECO:0000256" key="8">
    <source>
        <dbReference type="SAM" id="MobiDB-lite"/>
    </source>
</evidence>
<keyword evidence="3" id="KW-1003">Cell membrane</keyword>
<protein>
    <submittedName>
        <fullName evidence="10">ABC transporter permease</fullName>
    </submittedName>
</protein>
<keyword evidence="5 7" id="KW-1133">Transmembrane helix</keyword>
<name>A0ABP8I1L4_9BURK</name>
<feature type="domain" description="ABC transmembrane type-1" evidence="9">
    <location>
        <begin position="84"/>
        <end position="268"/>
    </location>
</feature>
<evidence type="ECO:0000256" key="4">
    <source>
        <dbReference type="ARBA" id="ARBA00022692"/>
    </source>
</evidence>
<dbReference type="PROSITE" id="PS50928">
    <property type="entry name" value="ABC_TM1"/>
    <property type="match status" value="1"/>
</dbReference>
<evidence type="ECO:0000256" key="6">
    <source>
        <dbReference type="ARBA" id="ARBA00023136"/>
    </source>
</evidence>
<keyword evidence="6 7" id="KW-0472">Membrane</keyword>
<dbReference type="InterPro" id="IPR000515">
    <property type="entry name" value="MetI-like"/>
</dbReference>
<comment type="similarity">
    <text evidence="7">Belongs to the binding-protein-dependent transport system permease family.</text>
</comment>
<keyword evidence="2 7" id="KW-0813">Transport</keyword>
<dbReference type="CDD" id="cd06261">
    <property type="entry name" value="TM_PBP2"/>
    <property type="match status" value="1"/>
</dbReference>
<dbReference type="Proteomes" id="UP001500975">
    <property type="component" value="Unassembled WGS sequence"/>
</dbReference>
<dbReference type="SUPFAM" id="SSF161098">
    <property type="entry name" value="MetI-like"/>
    <property type="match status" value="1"/>
</dbReference>
<feature type="compositionally biased region" description="Polar residues" evidence="8">
    <location>
        <begin position="1"/>
        <end position="18"/>
    </location>
</feature>
<feature type="transmembrane region" description="Helical" evidence="7">
    <location>
        <begin position="38"/>
        <end position="56"/>
    </location>
</feature>
<evidence type="ECO:0000313" key="10">
    <source>
        <dbReference type="EMBL" id="GAA4349255.1"/>
    </source>
</evidence>
<proteinExistence type="inferred from homology"/>
<comment type="subcellular location">
    <subcellularLocation>
        <location evidence="1 7">Cell membrane</location>
        <topology evidence="1 7">Multi-pass membrane protein</topology>
    </subcellularLocation>
</comment>
<accession>A0ABP8I1L4</accession>
<keyword evidence="11" id="KW-1185">Reference proteome</keyword>
<evidence type="ECO:0000256" key="7">
    <source>
        <dbReference type="RuleBase" id="RU363032"/>
    </source>
</evidence>
<sequence length="289" mass="32009">MNTTAVANTSLSSSNAMTSEREALRSAQRKKRRIEQKIALVQVLLLAVVLAFWELASGRLFDLFWVSRPSLILQYIWDFVQKDFWKHFMFTMTATWVGFAAGAAGGMLAGMGLSRSAFLSAVLDPFLVAINGIPRVALAPLFVVWFGIGLLPKIVLVFTLVFFVMFYNTYSGIKSIEKSFVDLAWVMGANDKAIFRKVVLPAATPYIFLGLKLSIPYALIGAIIGEFVASSAGLGWKIQVETAQYNTTGTMAGLLLLMAIVTVMNALFSLFERRMLRWRPPTRIGQLDA</sequence>
<feature type="region of interest" description="Disordered" evidence="8">
    <location>
        <begin position="1"/>
        <end position="22"/>
    </location>
</feature>
<evidence type="ECO:0000259" key="9">
    <source>
        <dbReference type="PROSITE" id="PS50928"/>
    </source>
</evidence>
<feature type="transmembrane region" description="Helical" evidence="7">
    <location>
        <begin position="206"/>
        <end position="229"/>
    </location>
</feature>
<dbReference type="RefSeq" id="WP_345539622.1">
    <property type="nucleotide sequence ID" value="NZ_BAABGJ010000058.1"/>
</dbReference>
<organism evidence="10 11">
    <name type="scientific">Variovorax defluvii</name>
    <dbReference type="NCBI Taxonomy" id="913761"/>
    <lineage>
        <taxon>Bacteria</taxon>
        <taxon>Pseudomonadati</taxon>
        <taxon>Pseudomonadota</taxon>
        <taxon>Betaproteobacteria</taxon>
        <taxon>Burkholderiales</taxon>
        <taxon>Comamonadaceae</taxon>
        <taxon>Variovorax</taxon>
    </lineage>
</organism>
<gene>
    <name evidence="10" type="ORF">GCM10023165_35880</name>
</gene>
<feature type="transmembrane region" description="Helical" evidence="7">
    <location>
        <begin position="126"/>
        <end position="148"/>
    </location>
</feature>
<evidence type="ECO:0000256" key="1">
    <source>
        <dbReference type="ARBA" id="ARBA00004651"/>
    </source>
</evidence>
<feature type="transmembrane region" description="Helical" evidence="7">
    <location>
        <begin position="249"/>
        <end position="271"/>
    </location>
</feature>
<evidence type="ECO:0000313" key="11">
    <source>
        <dbReference type="Proteomes" id="UP001500975"/>
    </source>
</evidence>
<dbReference type="Gene3D" id="1.10.3720.10">
    <property type="entry name" value="MetI-like"/>
    <property type="match status" value="1"/>
</dbReference>
<keyword evidence="4 7" id="KW-0812">Transmembrane</keyword>
<evidence type="ECO:0000256" key="5">
    <source>
        <dbReference type="ARBA" id="ARBA00022989"/>
    </source>
</evidence>
<feature type="transmembrane region" description="Helical" evidence="7">
    <location>
        <begin position="88"/>
        <end position="114"/>
    </location>
</feature>
<dbReference type="EMBL" id="BAABGJ010000058">
    <property type="protein sequence ID" value="GAA4349255.1"/>
    <property type="molecule type" value="Genomic_DNA"/>
</dbReference>
<dbReference type="InterPro" id="IPR035906">
    <property type="entry name" value="MetI-like_sf"/>
</dbReference>
<comment type="caution">
    <text evidence="10">The sequence shown here is derived from an EMBL/GenBank/DDBJ whole genome shotgun (WGS) entry which is preliminary data.</text>
</comment>
<reference evidence="11" key="1">
    <citation type="journal article" date="2019" name="Int. J. Syst. Evol. Microbiol.">
        <title>The Global Catalogue of Microorganisms (GCM) 10K type strain sequencing project: providing services to taxonomists for standard genome sequencing and annotation.</title>
        <authorList>
            <consortium name="The Broad Institute Genomics Platform"/>
            <consortium name="The Broad Institute Genome Sequencing Center for Infectious Disease"/>
            <person name="Wu L."/>
            <person name="Ma J."/>
        </authorList>
    </citation>
    <scope>NUCLEOTIDE SEQUENCE [LARGE SCALE GENOMIC DNA]</scope>
    <source>
        <strain evidence="11">JCM 17804</strain>
    </source>
</reference>
<dbReference type="Pfam" id="PF00528">
    <property type="entry name" value="BPD_transp_1"/>
    <property type="match status" value="1"/>
</dbReference>